<dbReference type="EMBL" id="MDJD01000007">
    <property type="protein sequence ID" value="OEK09649.1"/>
    <property type="molecule type" value="Genomic_DNA"/>
</dbReference>
<comment type="caution">
    <text evidence="1">The sequence shown here is derived from an EMBL/GenBank/DDBJ whole genome shotgun (WGS) entry which is preliminary data.</text>
</comment>
<reference evidence="1 2" key="1">
    <citation type="submission" date="2016-05" db="EMBL/GenBank/DDBJ databases">
        <title>Draft Genome Sequence of Algibacter sp. Strain SK-16 Isolated from the Surface Water of Aburatsubo Inlet.</title>
        <authorList>
            <person name="Wong S.-K."/>
            <person name="Yoshizawa S."/>
            <person name="Nakajima Y."/>
            <person name="Ogura Y."/>
            <person name="Tetsuya H."/>
            <person name="Hamasaki K."/>
        </authorList>
    </citation>
    <scope>NUCLEOTIDE SEQUENCE [LARGE SCALE GENOMIC DNA]</scope>
    <source>
        <strain evidence="1 2">SK-16</strain>
    </source>
</reference>
<evidence type="ECO:0008006" key="3">
    <source>
        <dbReference type="Google" id="ProtNLM"/>
    </source>
</evidence>
<evidence type="ECO:0000313" key="1">
    <source>
        <dbReference type="EMBL" id="OEK09649.1"/>
    </source>
</evidence>
<accession>A0A1E5TE73</accession>
<dbReference type="AlphaFoldDB" id="A0A1E5TE73"/>
<keyword evidence="2" id="KW-1185">Reference proteome</keyword>
<name>A0A1E5TE73_9FLAO</name>
<dbReference type="Proteomes" id="UP000095713">
    <property type="component" value="Unassembled WGS sequence"/>
</dbReference>
<dbReference type="Gene3D" id="3.20.20.70">
    <property type="entry name" value="Aldolase class I"/>
    <property type="match status" value="1"/>
</dbReference>
<dbReference type="InterPro" id="IPR013785">
    <property type="entry name" value="Aldolase_TIM"/>
</dbReference>
<organism evidence="1 2">
    <name type="scientific">Flavivirga aquatica</name>
    <dbReference type="NCBI Taxonomy" id="1849968"/>
    <lineage>
        <taxon>Bacteria</taxon>
        <taxon>Pseudomonadati</taxon>
        <taxon>Bacteroidota</taxon>
        <taxon>Flavobacteriia</taxon>
        <taxon>Flavobacteriales</taxon>
        <taxon>Flavobacteriaceae</taxon>
        <taxon>Flavivirga</taxon>
    </lineage>
</organism>
<protein>
    <recommendedName>
        <fullName evidence="3">Alpha-galactosidase</fullName>
    </recommendedName>
</protein>
<proteinExistence type="predicted"/>
<sequence>MKYINNVICLFLFLNVSCQNSIKNSVLENSLVKVDFNGFTGNYSVYDKRDGSLVISNASFSVNENVSTDGYQFTFSKNKVNDIIGKGEMLVIKGAKKGASSLILELSLFKDKTFLVLNQGIENNEDSALVVKKFTPINGVAFSNFSFENYKTLDGDNGQKLTQVTSGKSLKSSNNILVTFGKKGARKHALVFGGLTYNEFQKFAEVDKLDKYLNIKLKASDPVGKLVDAHTSYVFKDKFYLDFATDNRFEALDKYGKTLKIANHVDLRGIDYPVLNFWYCYKDFFGNGKFRNNSLGVIEELEEIKKTGFLKYGPIALRLEPDDYANPNNQQGWWDDKHWQMYKGGQLLKPLETIKKWGEKVQELGGIPYFYCQTARRSNDYCTTYPEHTLFNNPLAKRSNGGGFGKNKKGFWSYDFTDKGFISHMNDVYANLKSGGLKGIKFDYPFTGWAYDGGFEDKYATTTSAYRNIYRLAYEGLGNGSDVQERIPPFGDVTLGLSTTQRTEGDCDWVYPGRITKTGLRWYKNRVVTNYDHDPINPYHIYPANTDRGWQTAITMTYLTSGRLEVGKYLEEMTDKMRYDLSRAVPLFTEEKSPRPLDAFSGGMYPSIYDLELTPSWHILTFYNHKIEKQKWPKNSYHYGHIAKDPNKKQFEPNKLLPNTVSVLLSDKTDDGGLGLDASKKYHIYDFWNWKYLGNHDANSKFSQILEPGEARIMAVHEVKNRPQFLSTNRHLLQGYLDMEKQPSWRENNKTLSGASKLIGGEDYKIIIASNGFNLKMIDIKNATYKINKKETLSELLYEVVLHSKVNNTISWHAVFE</sequence>
<gene>
    <name evidence="1" type="ORF">A8C32_13185</name>
</gene>
<dbReference type="STRING" id="1849968.A8C32_13185"/>
<evidence type="ECO:0000313" key="2">
    <source>
        <dbReference type="Proteomes" id="UP000095713"/>
    </source>
</evidence>